<feature type="region of interest" description="Disordered" evidence="1">
    <location>
        <begin position="59"/>
        <end position="111"/>
    </location>
</feature>
<dbReference type="Proteomes" id="UP000266743">
    <property type="component" value="Chromosome 11"/>
</dbReference>
<protein>
    <submittedName>
        <fullName evidence="2">Uncharacterized protein</fullName>
    </submittedName>
</protein>
<organism evidence="2">
    <name type="scientific">Trypanosoma brucei equiperdum</name>
    <dbReference type="NCBI Taxonomy" id="630700"/>
    <lineage>
        <taxon>Eukaryota</taxon>
        <taxon>Discoba</taxon>
        <taxon>Euglenozoa</taxon>
        <taxon>Kinetoplastea</taxon>
        <taxon>Metakinetoplastina</taxon>
        <taxon>Trypanosomatida</taxon>
        <taxon>Trypanosomatidae</taxon>
        <taxon>Trypanosoma</taxon>
    </lineage>
</organism>
<dbReference type="AlphaFoldDB" id="A0A3L6KVA9"/>
<proteinExistence type="predicted"/>
<name>A0A3L6KVA9_9TRYP</name>
<feature type="compositionally biased region" description="Polar residues" evidence="1">
    <location>
        <begin position="59"/>
        <end position="82"/>
    </location>
</feature>
<reference evidence="2" key="1">
    <citation type="submission" date="2018-09" db="EMBL/GenBank/DDBJ databases">
        <title>whole genome sequence of T. equiperdum IVM-t1 strain.</title>
        <authorList>
            <person name="Suganuma K."/>
        </authorList>
    </citation>
    <scope>NUCLEOTIDE SEQUENCE [LARGE SCALE GENOMIC DNA]</scope>
    <source>
        <strain evidence="2">IVM-t1</strain>
    </source>
</reference>
<evidence type="ECO:0000256" key="1">
    <source>
        <dbReference type="SAM" id="MobiDB-lite"/>
    </source>
</evidence>
<comment type="caution">
    <text evidence="2">The sequence shown here is derived from an EMBL/GenBank/DDBJ whole genome shotgun (WGS) entry which is preliminary data.</text>
</comment>
<accession>A0A3L6KVA9</accession>
<gene>
    <name evidence="2" type="ORF">DPX39_110104600</name>
</gene>
<sequence>MSCLHGGGTPLRVAFPSPCMAEFDRIRTSMDRVENLLNESMTLLCGYRSVRLAWGETNSVSGFNGGNSPSPTGTTSLKEFSATSGKSSHHRSTSSAVSGPKPKAGRPSNAAFDIVDDRMDISLTALRNRIRAELNDYCRFGLAACCHKPG</sequence>
<dbReference type="EMBL" id="QSBY01000011">
    <property type="protein sequence ID" value="RHW68333.1"/>
    <property type="molecule type" value="Genomic_DNA"/>
</dbReference>
<evidence type="ECO:0000313" key="2">
    <source>
        <dbReference type="EMBL" id="RHW68333.1"/>
    </source>
</evidence>